<dbReference type="SUPFAM" id="SSF51735">
    <property type="entry name" value="NAD(P)-binding Rossmann-fold domains"/>
    <property type="match status" value="1"/>
</dbReference>
<dbReference type="Gene3D" id="3.40.50.720">
    <property type="entry name" value="NAD(P)-binding Rossmann-like Domain"/>
    <property type="match status" value="1"/>
</dbReference>
<dbReference type="InterPro" id="IPR013149">
    <property type="entry name" value="ADH-like_C"/>
</dbReference>
<gene>
    <name evidence="3" type="ORF">N7450_001996</name>
</gene>
<accession>A0AAD6H1X9</accession>
<dbReference type="PANTHER" id="PTHR45348:SF7">
    <property type="entry name" value="ZINC BINDING OXIDOREDUCTASE, PUTATIVE-RELATED"/>
    <property type="match status" value="1"/>
</dbReference>
<dbReference type="AlphaFoldDB" id="A0AAD6H1X9"/>
<dbReference type="InterPro" id="IPR036291">
    <property type="entry name" value="NAD(P)-bd_dom_sf"/>
</dbReference>
<name>A0AAD6H1X9_9EURO</name>
<dbReference type="GO" id="GO:0016651">
    <property type="term" value="F:oxidoreductase activity, acting on NAD(P)H"/>
    <property type="evidence" value="ECO:0007669"/>
    <property type="project" value="InterPro"/>
</dbReference>
<organism evidence="3 4">
    <name type="scientific">Penicillium hetheringtonii</name>
    <dbReference type="NCBI Taxonomy" id="911720"/>
    <lineage>
        <taxon>Eukaryota</taxon>
        <taxon>Fungi</taxon>
        <taxon>Dikarya</taxon>
        <taxon>Ascomycota</taxon>
        <taxon>Pezizomycotina</taxon>
        <taxon>Eurotiomycetes</taxon>
        <taxon>Eurotiomycetidae</taxon>
        <taxon>Eurotiales</taxon>
        <taxon>Aspergillaceae</taxon>
        <taxon>Penicillium</taxon>
    </lineage>
</organism>
<dbReference type="EMBL" id="JAQJAC010000001">
    <property type="protein sequence ID" value="KAJ5600929.1"/>
    <property type="molecule type" value="Genomic_DNA"/>
</dbReference>
<sequence>MTAADSMYNLLNLTPPANPNGTNLSGQAPPLLIWGASSSVGSCALQFAAASGCYPIFVTASAKRHEALKNLGATHCFDYSSPTVINEIHDELGRLQAGPIQYVFDAVAMDPNPLAAAGAEFILLPNAKLLSTVVRHDKRFQMPLATPHLDFRTRLPGTSDIINIPGEPEARQKTWDALQCAVDNYGKSFKLPPIDVFEGSGEEALTELHKVANGTRGYGKLAIRHPLK</sequence>
<keyword evidence="1" id="KW-0560">Oxidoreductase</keyword>
<dbReference type="InterPro" id="IPR047122">
    <property type="entry name" value="Trans-enoyl_RdTase-like"/>
</dbReference>
<dbReference type="Pfam" id="PF00107">
    <property type="entry name" value="ADH_zinc_N"/>
    <property type="match status" value="1"/>
</dbReference>
<dbReference type="Proteomes" id="UP001216150">
    <property type="component" value="Unassembled WGS sequence"/>
</dbReference>
<evidence type="ECO:0000313" key="4">
    <source>
        <dbReference type="Proteomes" id="UP001216150"/>
    </source>
</evidence>
<protein>
    <recommendedName>
        <fullName evidence="2">Alcohol dehydrogenase-like C-terminal domain-containing protein</fullName>
    </recommendedName>
</protein>
<comment type="caution">
    <text evidence="3">The sequence shown here is derived from an EMBL/GenBank/DDBJ whole genome shotgun (WGS) entry which is preliminary data.</text>
</comment>
<evidence type="ECO:0000313" key="3">
    <source>
        <dbReference type="EMBL" id="KAJ5600929.1"/>
    </source>
</evidence>
<proteinExistence type="predicted"/>
<reference evidence="3 4" key="1">
    <citation type="journal article" date="2023" name="IMA Fungus">
        <title>Comparative genomic study of the Penicillium genus elucidates a diverse pangenome and 15 lateral gene transfer events.</title>
        <authorList>
            <person name="Petersen C."/>
            <person name="Sorensen T."/>
            <person name="Nielsen M.R."/>
            <person name="Sondergaard T.E."/>
            <person name="Sorensen J.L."/>
            <person name="Fitzpatrick D.A."/>
            <person name="Frisvad J.C."/>
            <person name="Nielsen K.L."/>
        </authorList>
    </citation>
    <scope>NUCLEOTIDE SEQUENCE [LARGE SCALE GENOMIC DNA]</scope>
    <source>
        <strain evidence="3 4">IBT 29057</strain>
    </source>
</reference>
<feature type="domain" description="Alcohol dehydrogenase-like C-terminal" evidence="2">
    <location>
        <begin position="40"/>
        <end position="108"/>
    </location>
</feature>
<evidence type="ECO:0000259" key="2">
    <source>
        <dbReference type="Pfam" id="PF00107"/>
    </source>
</evidence>
<dbReference type="PANTHER" id="PTHR45348">
    <property type="entry name" value="HYPOTHETICAL OXIDOREDUCTASE (EUROFUNG)"/>
    <property type="match status" value="1"/>
</dbReference>
<evidence type="ECO:0000256" key="1">
    <source>
        <dbReference type="ARBA" id="ARBA00023002"/>
    </source>
</evidence>
<keyword evidence="4" id="KW-1185">Reference proteome</keyword>